<feature type="region of interest" description="Disordered" evidence="1">
    <location>
        <begin position="26"/>
        <end position="73"/>
    </location>
</feature>
<gene>
    <name evidence="2" type="ORF">SAMN06265364_11570</name>
</gene>
<evidence type="ECO:0000313" key="3">
    <source>
        <dbReference type="Proteomes" id="UP000198427"/>
    </source>
</evidence>
<protein>
    <submittedName>
        <fullName evidence="2">Uncharacterized protein</fullName>
    </submittedName>
</protein>
<dbReference type="AlphaFoldDB" id="A0AA94IUB1"/>
<comment type="caution">
    <text evidence="2">The sequence shown here is derived from an EMBL/GenBank/DDBJ whole genome shotgun (WGS) entry which is preliminary data.</text>
</comment>
<dbReference type="EMBL" id="FZNZ01000015">
    <property type="protein sequence ID" value="SNR86814.1"/>
    <property type="molecule type" value="Genomic_DNA"/>
</dbReference>
<sequence>MKNYLKPYTMCTRVECEGHFLKCSKYPPCPPNTPTPGGNSGEFTPGTPGGGPGGATPGTKTSSAKGFFFESED</sequence>
<proteinExistence type="predicted"/>
<evidence type="ECO:0000313" key="2">
    <source>
        <dbReference type="EMBL" id="SNR86814.1"/>
    </source>
</evidence>
<keyword evidence="3" id="KW-1185">Reference proteome</keyword>
<accession>A0AA94IUB1</accession>
<reference evidence="2 3" key="1">
    <citation type="submission" date="2017-06" db="EMBL/GenBank/DDBJ databases">
        <authorList>
            <person name="Varghese N."/>
            <person name="Submissions S."/>
        </authorList>
    </citation>
    <scope>NUCLEOTIDE SEQUENCE [LARGE SCALE GENOMIC DNA]</scope>
    <source>
        <strain evidence="2 3">DSM 26989</strain>
    </source>
</reference>
<organism evidence="2 3">
    <name type="scientific">Prevotella jejuni</name>
    <dbReference type="NCBI Taxonomy" id="1177574"/>
    <lineage>
        <taxon>Bacteria</taxon>
        <taxon>Pseudomonadati</taxon>
        <taxon>Bacteroidota</taxon>
        <taxon>Bacteroidia</taxon>
        <taxon>Bacteroidales</taxon>
        <taxon>Prevotellaceae</taxon>
        <taxon>Prevotella</taxon>
    </lineage>
</organism>
<dbReference type="Proteomes" id="UP000198427">
    <property type="component" value="Unassembled WGS sequence"/>
</dbReference>
<evidence type="ECO:0000256" key="1">
    <source>
        <dbReference type="SAM" id="MobiDB-lite"/>
    </source>
</evidence>
<name>A0AA94IUB1_9BACT</name>
<feature type="compositionally biased region" description="Gly residues" evidence="1">
    <location>
        <begin position="47"/>
        <end position="56"/>
    </location>
</feature>